<feature type="domain" description="Amidohydrolase 3" evidence="2">
    <location>
        <begin position="50"/>
        <end position="534"/>
    </location>
</feature>
<dbReference type="InterPro" id="IPR011059">
    <property type="entry name" value="Metal-dep_hydrolase_composite"/>
</dbReference>
<dbReference type="Gene3D" id="2.30.40.10">
    <property type="entry name" value="Urease, subunit C, domain 1"/>
    <property type="match status" value="1"/>
</dbReference>
<dbReference type="CDD" id="cd01300">
    <property type="entry name" value="YtcJ_like"/>
    <property type="match status" value="1"/>
</dbReference>
<dbReference type="InterPro" id="IPR013108">
    <property type="entry name" value="Amidohydro_3"/>
</dbReference>
<feature type="region of interest" description="Disordered" evidence="1">
    <location>
        <begin position="533"/>
        <end position="552"/>
    </location>
</feature>
<dbReference type="InterPro" id="IPR033932">
    <property type="entry name" value="YtcJ-like"/>
</dbReference>
<dbReference type="EMBL" id="JAGDYM010000014">
    <property type="protein sequence ID" value="MBO1902664.1"/>
    <property type="molecule type" value="Genomic_DNA"/>
</dbReference>
<evidence type="ECO:0000256" key="1">
    <source>
        <dbReference type="SAM" id="MobiDB-lite"/>
    </source>
</evidence>
<dbReference type="SUPFAM" id="SSF51338">
    <property type="entry name" value="Composite domain of metallo-dependent hydrolases"/>
    <property type="match status" value="1"/>
</dbReference>
<organism evidence="3 4">
    <name type="scientific">Leucobacter weissii</name>
    <dbReference type="NCBI Taxonomy" id="1983706"/>
    <lineage>
        <taxon>Bacteria</taxon>
        <taxon>Bacillati</taxon>
        <taxon>Actinomycetota</taxon>
        <taxon>Actinomycetes</taxon>
        <taxon>Micrococcales</taxon>
        <taxon>Microbacteriaceae</taxon>
        <taxon>Leucobacter</taxon>
    </lineage>
</organism>
<evidence type="ECO:0000313" key="4">
    <source>
        <dbReference type="Proteomes" id="UP000664382"/>
    </source>
</evidence>
<name>A0A939S6R5_9MICO</name>
<protein>
    <submittedName>
        <fullName evidence="3">Amidohydrolase</fullName>
    </submittedName>
</protein>
<dbReference type="RefSeq" id="WP_208098431.1">
    <property type="nucleotide sequence ID" value="NZ_JAGDYM010000014.1"/>
</dbReference>
<dbReference type="Proteomes" id="UP000664382">
    <property type="component" value="Unassembled WGS sequence"/>
</dbReference>
<dbReference type="PANTHER" id="PTHR22642:SF2">
    <property type="entry name" value="PROTEIN LONG AFTER FAR-RED 3"/>
    <property type="match status" value="1"/>
</dbReference>
<feature type="compositionally biased region" description="Basic and acidic residues" evidence="1">
    <location>
        <begin position="537"/>
        <end position="552"/>
    </location>
</feature>
<evidence type="ECO:0000313" key="3">
    <source>
        <dbReference type="EMBL" id="MBO1902664.1"/>
    </source>
</evidence>
<sequence>MTGNSPTLLSGGRIWDGEALRPAALLIDGATIGRVIPAGEDLPDLPDASVVDLGGDVVFPGFVDAHAHPLIGGTEFAGAPVRDAGSVREAVRIVAEFAREHPELPWIVGEGFDLSIDPRGIYFAADLDSVVSDRPVALRSSDIHTMWANSRALRLAGITDRTPDPRDGVIERDGVGRPTGTLREWGAFMPLYRAIPRRPHTETAEALLRGLGRLSREGVSTAQDAWVELEDLEAYLIAARRGLPLRLNLAFRAEPGSWRSRLRDFAEARRAVEGLGFETFTARTVKFFADGIVEGGTAHVGEPYHGGSCCGLPAWDESELNAAAAAFDDLGFQLHIHAIGDAGVARALGAIEHAADANGDRDRRPVIAHAQLVNPPEIARLLAADVTVAVQPYWAKLDSVVRHLTNERLRGERELRQYPFRTLHDAGVRLASSSDYPITTPSVLDAMAVAMARDEHGDLSRSWLPEQRLGFRAIARAATAGSAYTQFADRRLGVIAEGAAADLAIVSGLPDAPAASELLSARVEATWFGGAPVFTRPESHRNPSNEENRVHR</sequence>
<dbReference type="AlphaFoldDB" id="A0A939S6R5"/>
<dbReference type="Gene3D" id="3.10.310.70">
    <property type="match status" value="1"/>
</dbReference>
<dbReference type="InterPro" id="IPR032466">
    <property type="entry name" value="Metal_Hydrolase"/>
</dbReference>
<keyword evidence="4" id="KW-1185">Reference proteome</keyword>
<dbReference type="PANTHER" id="PTHR22642">
    <property type="entry name" value="IMIDAZOLONEPROPIONASE"/>
    <property type="match status" value="1"/>
</dbReference>
<accession>A0A939S6R5</accession>
<comment type="caution">
    <text evidence="3">The sequence shown here is derived from an EMBL/GenBank/DDBJ whole genome shotgun (WGS) entry which is preliminary data.</text>
</comment>
<dbReference type="Gene3D" id="3.20.20.140">
    <property type="entry name" value="Metal-dependent hydrolases"/>
    <property type="match status" value="1"/>
</dbReference>
<proteinExistence type="predicted"/>
<gene>
    <name evidence="3" type="ORF">J4H92_11980</name>
</gene>
<reference evidence="3" key="1">
    <citation type="submission" date="2021-03" db="EMBL/GenBank/DDBJ databases">
        <title>Leucobacter chromiisoli sp. nov., isolated from chromium-containing soil of chemical plant.</title>
        <authorList>
            <person name="Xu Z."/>
        </authorList>
    </citation>
    <scope>NUCLEOTIDE SEQUENCE</scope>
    <source>
        <strain evidence="3">S27</strain>
    </source>
</reference>
<dbReference type="SUPFAM" id="SSF51556">
    <property type="entry name" value="Metallo-dependent hydrolases"/>
    <property type="match status" value="1"/>
</dbReference>
<dbReference type="GO" id="GO:0016810">
    <property type="term" value="F:hydrolase activity, acting on carbon-nitrogen (but not peptide) bonds"/>
    <property type="evidence" value="ECO:0007669"/>
    <property type="project" value="InterPro"/>
</dbReference>
<evidence type="ECO:0000259" key="2">
    <source>
        <dbReference type="Pfam" id="PF07969"/>
    </source>
</evidence>
<dbReference type="Pfam" id="PF07969">
    <property type="entry name" value="Amidohydro_3"/>
    <property type="match status" value="1"/>
</dbReference>